<reference evidence="2" key="1">
    <citation type="journal article" date="2011" name="PLoS Genet.">
        <title>Genomic analysis of the necrotrophic fungal pathogens Sclerotinia sclerotiorum and Botrytis cinerea.</title>
        <authorList>
            <person name="Amselem J."/>
            <person name="Cuomo C.A."/>
            <person name="van Kan J.A."/>
            <person name="Viaud M."/>
            <person name="Benito E.P."/>
            <person name="Couloux A."/>
            <person name="Coutinho P.M."/>
            <person name="de Vries R.P."/>
            <person name="Dyer P.S."/>
            <person name="Fillinger S."/>
            <person name="Fournier E."/>
            <person name="Gout L."/>
            <person name="Hahn M."/>
            <person name="Kohn L."/>
            <person name="Lapalu N."/>
            <person name="Plummer K.M."/>
            <person name="Pradier J.M."/>
            <person name="Quevillon E."/>
            <person name="Sharon A."/>
            <person name="Simon A."/>
            <person name="ten Have A."/>
            <person name="Tudzynski B."/>
            <person name="Tudzynski P."/>
            <person name="Wincker P."/>
            <person name="Andrew M."/>
            <person name="Anthouard V."/>
            <person name="Beever R.E."/>
            <person name="Beffa R."/>
            <person name="Benoit I."/>
            <person name="Bouzid O."/>
            <person name="Brault B."/>
            <person name="Chen Z."/>
            <person name="Choquer M."/>
            <person name="Collemare J."/>
            <person name="Cotton P."/>
            <person name="Danchin E.G."/>
            <person name="Da Silva C."/>
            <person name="Gautier A."/>
            <person name="Giraud C."/>
            <person name="Giraud T."/>
            <person name="Gonzalez C."/>
            <person name="Grossetete S."/>
            <person name="Guldener U."/>
            <person name="Henrissat B."/>
            <person name="Howlett B.J."/>
            <person name="Kodira C."/>
            <person name="Kretschmer M."/>
            <person name="Lappartient A."/>
            <person name="Leroch M."/>
            <person name="Levis C."/>
            <person name="Mauceli E."/>
            <person name="Neuveglise C."/>
            <person name="Oeser B."/>
            <person name="Pearson M."/>
            <person name="Poulain J."/>
            <person name="Poussereau N."/>
            <person name="Quesneville H."/>
            <person name="Rascle C."/>
            <person name="Schumacher J."/>
            <person name="Segurens B."/>
            <person name="Sexton A."/>
            <person name="Silva E."/>
            <person name="Sirven C."/>
            <person name="Soanes D.M."/>
            <person name="Talbot N.J."/>
            <person name="Templeton M."/>
            <person name="Yandava C."/>
            <person name="Yarden O."/>
            <person name="Zeng Q."/>
            <person name="Rollins J.A."/>
            <person name="Lebrun M.H."/>
            <person name="Dickman M."/>
        </authorList>
    </citation>
    <scope>NUCLEOTIDE SEQUENCE [LARGE SCALE GENOMIC DNA]</scope>
    <source>
        <strain evidence="2">ATCC 18683 / 1980 / Ss-1</strain>
    </source>
</reference>
<dbReference type="KEGG" id="ssl:SS1G_12127"/>
<dbReference type="GeneID" id="5483326"/>
<dbReference type="HOGENOM" id="CLU_1826467_0_0_1"/>
<organism evidence="1 2">
    <name type="scientific">Sclerotinia sclerotiorum (strain ATCC 18683 / 1980 / Ss-1)</name>
    <name type="common">White mold</name>
    <name type="synonym">Whetzelinia sclerotiorum</name>
    <dbReference type="NCBI Taxonomy" id="665079"/>
    <lineage>
        <taxon>Eukaryota</taxon>
        <taxon>Fungi</taxon>
        <taxon>Dikarya</taxon>
        <taxon>Ascomycota</taxon>
        <taxon>Pezizomycotina</taxon>
        <taxon>Leotiomycetes</taxon>
        <taxon>Helotiales</taxon>
        <taxon>Sclerotiniaceae</taxon>
        <taxon>Sclerotinia</taxon>
    </lineage>
</organism>
<gene>
    <name evidence="1" type="ORF">SS1G_12127</name>
</gene>
<name>A7F2I0_SCLS1</name>
<dbReference type="InParanoid" id="A7F2I0"/>
<dbReference type="RefSeq" id="XP_001587098.1">
    <property type="nucleotide sequence ID" value="XM_001587048.1"/>
</dbReference>
<dbReference type="AlphaFoldDB" id="A7F2I0"/>
<proteinExistence type="predicted"/>
<accession>A7F2I0</accession>
<dbReference type="EMBL" id="CH476639">
    <property type="protein sequence ID" value="EDN95922.1"/>
    <property type="molecule type" value="Genomic_DNA"/>
</dbReference>
<sequence length="141" mass="16040">MPVLTSVNFSALIVTQLPSKLLKPRAKIWGHGFSSVSKYFGTEHLNFALDPSLHHLCRGRTLEILLLGPILEVIASLQSAFCFYHTKSHGEFWTYQRLNSRIRSPRKELLIKCKKERRKGLSGYKKDFVSITVPVSLKVGE</sequence>
<evidence type="ECO:0000313" key="2">
    <source>
        <dbReference type="Proteomes" id="UP000001312"/>
    </source>
</evidence>
<keyword evidence="2" id="KW-1185">Reference proteome</keyword>
<evidence type="ECO:0000313" key="1">
    <source>
        <dbReference type="EMBL" id="EDN95922.1"/>
    </source>
</evidence>
<dbReference type="Proteomes" id="UP000001312">
    <property type="component" value="Unassembled WGS sequence"/>
</dbReference>
<protein>
    <submittedName>
        <fullName evidence="1">Uncharacterized protein</fullName>
    </submittedName>
</protein>